<evidence type="ECO:0000313" key="5">
    <source>
        <dbReference type="Proteomes" id="UP000197418"/>
    </source>
</evidence>
<evidence type="ECO:0000313" key="4">
    <source>
        <dbReference type="EMBL" id="ASJ07217.1"/>
    </source>
</evidence>
<name>A0A218P8V1_9EURY</name>
<dbReference type="GeneID" id="33316150"/>
<evidence type="ECO:0000259" key="3">
    <source>
        <dbReference type="Pfam" id="PF13020"/>
    </source>
</evidence>
<dbReference type="Proteomes" id="UP000197418">
    <property type="component" value="Chromosome"/>
</dbReference>
<sequence>MGNTHSQANLTLKPKDIIRKIQEELFGIGIDSSELPENVKNYILRNNEFKRDAAKLAEDIHTKKPHFVFELIQNAEDNEYKEAVIPKIKFILTSDCLIVQNNETGFKEENVWALCKIGGSTKTNKSLGYIGEKGIGFKSVFMVANEVWIFSNGFQFRFEYNKNDPLTMLIPRWIEHVPDFVDPTQTNIILVLNDESKTKASRYLNDVHPNLLLFLRKLKIIEIEDRTRGIYKRFERFEKDNVVEIRIEEKADKLNKTSTLRWFVVKKTLTVPSEIFEDKRRGVKETEIILAFPLNEDGSPDASKEQHVFAFLPVRRYGFKFILQADFILPITREDIIRDSRWNAWLRDFIVDVFMDAVEEFKKDDKLKYCFYEYLPLDEVKDEFFLPVVEGIYRRLKEEECILTDANIWKKPSEVIVGNEEIKKIVPNEYLYQFLGKEYLSSKIKAKKQVLHKLGIRDFSIDDLIKILGNTEWLKKQGDEWFASLYRYLSNRKLSEEQLEDLRDLDIVRLENGELTSINKGTVFFPIEKERIYGFESELRIIRRDVIDIISKYGKEEGDKILEFLKELGIRHATPYEIIENYILPAYEGEDWKQKDSRTLIGYIRYIKDNMHKYERESDRRLNANKKSWETKEDPLKRLKKSLLIRINRDEGEEWYDNPENTYLPKIYGNENDLEELFEGIDVSFVHPCYLEQDIRHINNELSELENKLKDRSKTWKKKHKKEMKKIEKRIRDLKEEKEKRIREWKEFFLKLGVHEVPRVEYYEGSCGLSYSHTYCDFQSRFGIPKEEMKYSTREHRIRDWKLSPELEYILENGNERRMKILLTLLDKYWSEKYSKYRNMGYWWFYYLEYYRSFPSSFIRELKENIKLPTTQNVLASPPEVFLDKPEIRELLGDTVPYLAVEIKNNEFIEALGINTQANVGGVLNYLKALVRQESTDKEKFERLYEFLDKHFGEDATNIKKEFAENSLIFVPNSGKKYYSTEEVIWKDVGNIFGKNRIYLEKHYPKLKKFFVEKLGISEKPTPKDYANVLVDISKKEEISKEDKKIVLKIYEELNRSLNPDRVETLISQEDWWKDFIEEPIFLTDRNEFWYNDNDIFINDDNELYELFKDEENISFLWLPEEYPVDKIKFFIEACNLRYISKSTKVEPLLEESEYLKDQELTNRIRTLIPYVLRYLYWRENATYEKLKKEGIFEKIGEIKVYISETLKVKYSISISERNTVDKIAERKCIYYGGNLYVERENASLNDLAVEFSKVFGEVKGLDSFLLLIINIPPSKIEKIMEIQKIGKLPEGKAEFLRNVLKAEKIEEEKELEKSAEKTLSKEKRREGIHLSILTKTTPKLSTKPKEEENIIGSNEGIPDETGEKEWTPEFSSEEVPVRVEEYKLQKQSHIQEGHGKNSSMEEIHTLLSFRSTNSPPENLSEKTREEIGRWGEKYALRCIKEELVDRYPDASLVDTERGFRLERRGNVIVEVIWENKKGESGKPYDIRIIHKREGDKEEAFFVEVKTTPSMAKAIFHLSGNEWNFMKENGDKYCIYRVYGAGGSNPKVVKISNPIKLIYEGKIKVKNATVEIDSS</sequence>
<dbReference type="NCBIfam" id="NF047352">
    <property type="entry name" value="P_loop_sacsin"/>
    <property type="match status" value="1"/>
</dbReference>
<dbReference type="Pfam" id="PF13020">
    <property type="entry name" value="NOV_C"/>
    <property type="match status" value="1"/>
</dbReference>
<accession>A0A218P8V1</accession>
<dbReference type="EMBL" id="CP015102">
    <property type="protein sequence ID" value="ASJ07217.1"/>
    <property type="molecule type" value="Genomic_DNA"/>
</dbReference>
<dbReference type="InterPro" id="IPR052957">
    <property type="entry name" value="Auxin_embryo_med"/>
</dbReference>
<evidence type="ECO:0000256" key="1">
    <source>
        <dbReference type="SAM" id="Coils"/>
    </source>
</evidence>
<feature type="coiled-coil region" evidence="1">
    <location>
        <begin position="1298"/>
        <end position="1326"/>
    </location>
</feature>
<dbReference type="OrthoDB" id="359226at2157"/>
<reference evidence="4 5" key="1">
    <citation type="submission" date="2016-04" db="EMBL/GenBank/DDBJ databases">
        <title>Complete genome sequence of Thermococcus pacificus type strain P4.</title>
        <authorList>
            <person name="Oger P.M."/>
        </authorList>
    </citation>
    <scope>NUCLEOTIDE SEQUENCE [LARGE SCALE GENOMIC DNA]</scope>
    <source>
        <strain evidence="4 5">P-4</strain>
    </source>
</reference>
<dbReference type="InterPro" id="IPR036890">
    <property type="entry name" value="HATPase_C_sf"/>
</dbReference>
<feature type="coiled-coil region" evidence="1">
    <location>
        <begin position="695"/>
        <end position="744"/>
    </location>
</feature>
<evidence type="ECO:0000256" key="2">
    <source>
        <dbReference type="SAM" id="MobiDB-lite"/>
    </source>
</evidence>
<dbReference type="SUPFAM" id="SSF55874">
    <property type="entry name" value="ATPase domain of HSP90 chaperone/DNA topoisomerase II/histidine kinase"/>
    <property type="match status" value="1"/>
</dbReference>
<gene>
    <name evidence="4" type="ORF">A3L08_07740</name>
</gene>
<dbReference type="PANTHER" id="PTHR32387:SF0">
    <property type="entry name" value="PROTEIN NO VEIN"/>
    <property type="match status" value="1"/>
</dbReference>
<feature type="region of interest" description="Disordered" evidence="2">
    <location>
        <begin position="1340"/>
        <end position="1373"/>
    </location>
</feature>
<dbReference type="PANTHER" id="PTHR32387">
    <property type="entry name" value="WU:FJ29H11"/>
    <property type="match status" value="1"/>
</dbReference>
<dbReference type="RefSeq" id="WP_088854465.1">
    <property type="nucleotide sequence ID" value="NZ_CP015102.1"/>
</dbReference>
<keyword evidence="1" id="KW-0175">Coiled coil</keyword>
<dbReference type="Gene3D" id="3.30.565.10">
    <property type="entry name" value="Histidine kinase-like ATPase, C-terminal domain"/>
    <property type="match status" value="1"/>
</dbReference>
<dbReference type="InterPro" id="IPR024975">
    <property type="entry name" value="NOV_C"/>
</dbReference>
<keyword evidence="5" id="KW-1185">Reference proteome</keyword>
<protein>
    <recommendedName>
        <fullName evidence="3">Protein NO VEIN C-terminal domain-containing protein</fullName>
    </recommendedName>
</protein>
<organism evidence="4 5">
    <name type="scientific">Thermococcus pacificus</name>
    <dbReference type="NCBI Taxonomy" id="71998"/>
    <lineage>
        <taxon>Archaea</taxon>
        <taxon>Methanobacteriati</taxon>
        <taxon>Methanobacteriota</taxon>
        <taxon>Thermococci</taxon>
        <taxon>Thermococcales</taxon>
        <taxon>Thermococcaceae</taxon>
        <taxon>Thermococcus</taxon>
    </lineage>
</organism>
<feature type="domain" description="Protein NO VEIN C-terminal" evidence="3">
    <location>
        <begin position="1466"/>
        <end position="1551"/>
    </location>
</feature>
<dbReference type="KEGG" id="tpaf:A3L08_07740"/>
<proteinExistence type="predicted"/>